<evidence type="ECO:0000313" key="6">
    <source>
        <dbReference type="Proteomes" id="UP001150062"/>
    </source>
</evidence>
<feature type="compositionally biased region" description="Basic and acidic residues" evidence="4">
    <location>
        <begin position="390"/>
        <end position="400"/>
    </location>
</feature>
<feature type="compositionally biased region" description="Basic and acidic residues" evidence="4">
    <location>
        <begin position="350"/>
        <end position="364"/>
    </location>
</feature>
<keyword evidence="1" id="KW-0853">WD repeat</keyword>
<reference evidence="5" key="1">
    <citation type="submission" date="2022-08" db="EMBL/GenBank/DDBJ databases">
        <title>Novel sulfate-reducing endosymbionts in the free-living metamonad Anaeramoeba.</title>
        <authorList>
            <person name="Jerlstrom-Hultqvist J."/>
            <person name="Cepicka I."/>
            <person name="Gallot-Lavallee L."/>
            <person name="Salas-Leiva D."/>
            <person name="Curtis B.A."/>
            <person name="Zahonova K."/>
            <person name="Pipaliya S."/>
            <person name="Dacks J."/>
            <person name="Roger A.J."/>
        </authorList>
    </citation>
    <scope>NUCLEOTIDE SEQUENCE</scope>
    <source>
        <strain evidence="5">Schooner1</strain>
    </source>
</reference>
<evidence type="ECO:0000256" key="4">
    <source>
        <dbReference type="SAM" id="MobiDB-lite"/>
    </source>
</evidence>
<dbReference type="Gene3D" id="2.130.10.10">
    <property type="entry name" value="YVTN repeat-like/Quinoprotein amine dehydrogenase"/>
    <property type="match status" value="1"/>
</dbReference>
<dbReference type="PANTHER" id="PTHR11227">
    <property type="entry name" value="WD-REPEAT PROTEIN INTERACTING WITH PHOSPHOINOSIDES WIPI -RELATED"/>
    <property type="match status" value="1"/>
</dbReference>
<protein>
    <submittedName>
        <fullName evidence="5">Wd-repeat protein interacting with phosphoinosides wipi -related</fullName>
    </submittedName>
</protein>
<gene>
    <name evidence="5" type="ORF">M0813_09177</name>
</gene>
<dbReference type="InterPro" id="IPR036322">
    <property type="entry name" value="WD40_repeat_dom_sf"/>
</dbReference>
<evidence type="ECO:0000256" key="2">
    <source>
        <dbReference type="ARBA" id="ARBA00022737"/>
    </source>
</evidence>
<name>A0ABQ8X696_9EUKA</name>
<keyword evidence="6" id="KW-1185">Reference proteome</keyword>
<dbReference type="SUPFAM" id="SSF50978">
    <property type="entry name" value="WD40 repeat-like"/>
    <property type="match status" value="1"/>
</dbReference>
<comment type="similarity">
    <text evidence="3">Belongs to the WD repeat PROPPIN family.</text>
</comment>
<feature type="region of interest" description="Disordered" evidence="4">
    <location>
        <begin position="332"/>
        <end position="429"/>
    </location>
</feature>
<comment type="caution">
    <text evidence="5">The sequence shown here is derived from an EMBL/GenBank/DDBJ whole genome shotgun (WGS) entry which is preliminary data.</text>
</comment>
<evidence type="ECO:0000256" key="3">
    <source>
        <dbReference type="ARBA" id="ARBA00025740"/>
    </source>
</evidence>
<dbReference type="Proteomes" id="UP001150062">
    <property type="component" value="Unassembled WGS sequence"/>
</dbReference>
<organism evidence="5 6">
    <name type="scientific">Anaeramoeba flamelloides</name>
    <dbReference type="NCBI Taxonomy" id="1746091"/>
    <lineage>
        <taxon>Eukaryota</taxon>
        <taxon>Metamonada</taxon>
        <taxon>Anaeramoebidae</taxon>
        <taxon>Anaeramoeba</taxon>
    </lineage>
</organism>
<dbReference type="InterPro" id="IPR015943">
    <property type="entry name" value="WD40/YVTN_repeat-like_dom_sf"/>
</dbReference>
<dbReference type="InterPro" id="IPR048720">
    <property type="entry name" value="PROPPIN"/>
</dbReference>
<sequence length="429" mass="49681">METNTINRDFACITNDGEFFVISDESGFHLFSTAKKFTRVFSRLFLSTGISKVYCLESSNLFVLIADGNNSKYPLSKLFLWDDLHLKTVMEIELKFPIRDIKMTLSHLFVVTLNELYVIDLETKQITKRWCDNISNKLFRAGAIDVTCNKKHDYCLALPSLFRNDILIHNFTKDSNSRGLEYDSSKYQGLKFNKQGKWIAVVSLDGCKTTVFSIKRKGLFQEFKTGRKKKVKINSIAFSYDNKILAVIYRNGILQLFKIKGNPNNNDLANTEKPIRCFLKMEFKKDKSVLDFNKNGDLIIVFLSGIVNKISIDIENKEAHIIQKFNYHESIQSQQDQNNNESTQSTVDNTNKKDNKNEDGNKDEIVDEDNSEKKNVDEDQEEENSDYELELTKNDKENVQKSKPKIKKKKKKKKKGKGEKRKKENDNED</sequence>
<accession>A0ABQ8X696</accession>
<keyword evidence="2" id="KW-0677">Repeat</keyword>
<feature type="compositionally biased region" description="Basic residues" evidence="4">
    <location>
        <begin position="402"/>
        <end position="420"/>
    </location>
</feature>
<proteinExistence type="inferred from homology"/>
<feature type="compositionally biased region" description="Acidic residues" evidence="4">
    <location>
        <begin position="378"/>
        <end position="389"/>
    </location>
</feature>
<evidence type="ECO:0000256" key="1">
    <source>
        <dbReference type="ARBA" id="ARBA00022574"/>
    </source>
</evidence>
<evidence type="ECO:0000313" key="5">
    <source>
        <dbReference type="EMBL" id="KAJ6228039.1"/>
    </source>
</evidence>
<feature type="compositionally biased region" description="Polar residues" evidence="4">
    <location>
        <begin position="332"/>
        <end position="347"/>
    </location>
</feature>
<dbReference type="EMBL" id="JAOAOG010000330">
    <property type="protein sequence ID" value="KAJ6228039.1"/>
    <property type="molecule type" value="Genomic_DNA"/>
</dbReference>